<sequence length="421" mass="48407">MKDTGWPRWEIQWDLPAGVTSDEVLARHSVPHLLERLEEQLPLQVIEHRGMYNLGKGVQECTETSLLTALGGMERRNLSELDTTLTSDNLPVVSHDFNTWRISTLPDRLIRELHSADVKNIPVIIREVSNGEITESYTVTNDIIPFLEPLLDKVFDVNPGATFFLDGRDFEAHIITAWLSRRPKYRQRVVLLFYTFEYSSGEAFFDAVKQVSPEPDWRETVALMPVIFPQELPRLAKLIDLSDIAVEDLYEGGKIWIDSMLRQPMRVVAVHIVMARVKPEQLGLCDKPEIVRAFNADYAAVRLAYYVKDNPEVRKMRPHLKLATATRCYDFSAQLENGEKAEFSINIRTGRPMPRETDERKYIRRGYGIPGNAAAIADWVISDRSEDEMSFWEWRNKGVPRRVDHHCPHLDVIEQDGKSVP</sequence>
<dbReference type="GO" id="GO:0006629">
    <property type="term" value="P:lipid metabolic process"/>
    <property type="evidence" value="ECO:0007669"/>
    <property type="project" value="InterPro"/>
</dbReference>
<dbReference type="Proteomes" id="UP000191987">
    <property type="component" value="Unassembled WGS sequence"/>
</dbReference>
<dbReference type="InterPro" id="IPR030395">
    <property type="entry name" value="GP_PDE_dom"/>
</dbReference>
<dbReference type="RefSeq" id="WP_045231703.1">
    <property type="nucleotide sequence ID" value="NZ_LT009751.1"/>
</dbReference>
<feature type="domain" description="GP-PDE" evidence="1">
    <location>
        <begin position="48"/>
        <end position="157"/>
    </location>
</feature>
<evidence type="ECO:0000313" key="2">
    <source>
        <dbReference type="EMBL" id="CUX62680.1"/>
    </source>
</evidence>
<proteinExistence type="predicted"/>
<dbReference type="SUPFAM" id="SSF51695">
    <property type="entry name" value="PLC-like phosphodiesterases"/>
    <property type="match status" value="1"/>
</dbReference>
<organism evidence="2 3">
    <name type="scientific">Agrobacterium deltaense Zutra 3/1</name>
    <dbReference type="NCBI Taxonomy" id="1183427"/>
    <lineage>
        <taxon>Bacteria</taxon>
        <taxon>Pseudomonadati</taxon>
        <taxon>Pseudomonadota</taxon>
        <taxon>Alphaproteobacteria</taxon>
        <taxon>Hyphomicrobiales</taxon>
        <taxon>Rhizobiaceae</taxon>
        <taxon>Rhizobium/Agrobacterium group</taxon>
        <taxon>Agrobacterium</taxon>
    </lineage>
</organism>
<dbReference type="AlphaFoldDB" id="A0A1S7S554"/>
<gene>
    <name evidence="2" type="ORF">AGR7C_pTi0011</name>
</gene>
<dbReference type="Gene3D" id="3.20.20.190">
    <property type="entry name" value="Phosphatidylinositol (PI) phosphodiesterase"/>
    <property type="match status" value="1"/>
</dbReference>
<dbReference type="GO" id="GO:0008081">
    <property type="term" value="F:phosphoric diester hydrolase activity"/>
    <property type="evidence" value="ECO:0007669"/>
    <property type="project" value="InterPro"/>
</dbReference>
<dbReference type="Pfam" id="PF03009">
    <property type="entry name" value="GDPD"/>
    <property type="match status" value="1"/>
</dbReference>
<accession>A0A1S7S554</accession>
<reference evidence="2 3" key="1">
    <citation type="submission" date="2016-01" db="EMBL/GenBank/DDBJ databases">
        <authorList>
            <person name="Oliw E.H."/>
        </authorList>
    </citation>
    <scope>NUCLEOTIDE SEQUENCE [LARGE SCALE GENOMIC DNA]</scope>
    <source>
        <strain evidence="2 3">Zutra 3-1</strain>
    </source>
</reference>
<evidence type="ECO:0000259" key="1">
    <source>
        <dbReference type="Pfam" id="PF03009"/>
    </source>
</evidence>
<dbReference type="InterPro" id="IPR017946">
    <property type="entry name" value="PLC-like_Pdiesterase_TIM-brl"/>
</dbReference>
<dbReference type="EMBL" id="FBWG01000050">
    <property type="protein sequence ID" value="CUX62680.1"/>
    <property type="molecule type" value="Genomic_DNA"/>
</dbReference>
<name>A0A1S7S554_9HYPH</name>
<protein>
    <submittedName>
        <fullName evidence="2">Agrocinopine synthase</fullName>
    </submittedName>
</protein>
<evidence type="ECO:0000313" key="3">
    <source>
        <dbReference type="Proteomes" id="UP000191987"/>
    </source>
</evidence>